<keyword evidence="1" id="KW-0472">Membrane</keyword>
<evidence type="ECO:0008006" key="4">
    <source>
        <dbReference type="Google" id="ProtNLM"/>
    </source>
</evidence>
<feature type="transmembrane region" description="Helical" evidence="1">
    <location>
        <begin position="9"/>
        <end position="27"/>
    </location>
</feature>
<protein>
    <recommendedName>
        <fullName evidence="4">CBM11 domain-containing protein</fullName>
    </recommendedName>
</protein>
<sequence>MRISRRDKYLLILLGFVLVFALYYFLLMQPQENKIKDLEADYSNWVSMKADVDMKIISERSIDRNIEDLTTTLNLATNDYYDQISQEDMLATLSGYAEGSPLSLTDMTFTSDISLTPGTVQYNATVGFNGDYDALLSYIRSVRNNEKKILVKEIAISNSMLDGLQGKLMLEFNALPQAAEFIADSGKLVSAKLNTRDVLAGPFIPYESFEVTKVQEPTDVIIYPEYPTDPTEVDYENYRPKTQIHGFEEGDNFFVANTTDISGTVSRSKTKIAGGYSAMVDFDFKTGREYSEASLVFDKSPIMLTKQVEYLGLWVYAYEASNHAIGVVLLDSKGKEYKLELVSDVSWTQWQELEVLMPVEITYPCMIQRIYVEGVGYDQKLTGKYLFDQLEVSYPLQ</sequence>
<reference evidence="2 3" key="1">
    <citation type="submission" date="2023-04" db="EMBL/GenBank/DDBJ databases">
        <title>Fusibacter bizertensis strain WBS, isolated from littoral bottom sediments of the Arctic seas - biochemical and genomic analysis.</title>
        <authorList>
            <person name="Brioukhanov A.L."/>
        </authorList>
    </citation>
    <scope>NUCLEOTIDE SEQUENCE [LARGE SCALE GENOMIC DNA]</scope>
    <source>
        <strain evidence="2 3">WBS</strain>
    </source>
</reference>
<keyword evidence="1" id="KW-1133">Transmembrane helix</keyword>
<dbReference type="Proteomes" id="UP001158045">
    <property type="component" value="Unassembled WGS sequence"/>
</dbReference>
<evidence type="ECO:0000313" key="3">
    <source>
        <dbReference type="Proteomes" id="UP001158045"/>
    </source>
</evidence>
<comment type="caution">
    <text evidence="2">The sequence shown here is derived from an EMBL/GenBank/DDBJ whole genome shotgun (WGS) entry which is preliminary data.</text>
</comment>
<keyword evidence="3" id="KW-1185">Reference proteome</keyword>
<evidence type="ECO:0000313" key="2">
    <source>
        <dbReference type="EMBL" id="MDH8679414.1"/>
    </source>
</evidence>
<keyword evidence="1" id="KW-0812">Transmembrane</keyword>
<name>A0ABT6NG54_9FIRM</name>
<evidence type="ECO:0000256" key="1">
    <source>
        <dbReference type="SAM" id="Phobius"/>
    </source>
</evidence>
<gene>
    <name evidence="2" type="ORF">QE109_14745</name>
</gene>
<accession>A0ABT6NG54</accession>
<dbReference type="EMBL" id="JARYZI010000012">
    <property type="protein sequence ID" value="MDH8679414.1"/>
    <property type="molecule type" value="Genomic_DNA"/>
</dbReference>
<dbReference type="RefSeq" id="WP_281095311.1">
    <property type="nucleotide sequence ID" value="NZ_JARYZI010000012.1"/>
</dbReference>
<organism evidence="2 3">
    <name type="scientific">Fusibacter bizertensis</name>
    <dbReference type="NCBI Taxonomy" id="1488331"/>
    <lineage>
        <taxon>Bacteria</taxon>
        <taxon>Bacillati</taxon>
        <taxon>Bacillota</taxon>
        <taxon>Clostridia</taxon>
        <taxon>Eubacteriales</taxon>
        <taxon>Eubacteriales Family XII. Incertae Sedis</taxon>
        <taxon>Fusibacter</taxon>
    </lineage>
</organism>
<proteinExistence type="predicted"/>